<proteinExistence type="predicted"/>
<accession>A0A372MH45</accession>
<keyword evidence="3" id="KW-1185">Reference proteome</keyword>
<feature type="transmembrane region" description="Helical" evidence="1">
    <location>
        <begin position="12"/>
        <end position="33"/>
    </location>
</feature>
<evidence type="ECO:0000313" key="3">
    <source>
        <dbReference type="Proteomes" id="UP000264002"/>
    </source>
</evidence>
<reference evidence="3" key="1">
    <citation type="submission" date="2018-08" db="EMBL/GenBank/DDBJ databases">
        <authorList>
            <person name="Grouzdev D.S."/>
            <person name="Krutkina M.S."/>
        </authorList>
    </citation>
    <scope>NUCLEOTIDE SEQUENCE [LARGE SCALE GENOMIC DNA]</scope>
    <source>
        <strain evidence="3">4-11</strain>
    </source>
</reference>
<keyword evidence="1" id="KW-1133">Transmembrane helix</keyword>
<keyword evidence="1" id="KW-0472">Membrane</keyword>
<sequence length="168" mass="18950">MEQKEKIVKIAKSVGIFLLGALLVYAIMSFTVVNNLKADNVELAKALDTSRYEAPRLLEDAKAQSESGNYSKAKLTLTTLFENQPGSQEAAEGRALLMTIEDEELAANNRWEAALPQIREEWFNTMSEKLLAESDEERLELEKNLNKIITDAWDKAKSKVREEWATEG</sequence>
<dbReference type="RefSeq" id="WP_117329926.1">
    <property type="nucleotide sequence ID" value="NZ_QUWK01000005.1"/>
</dbReference>
<reference evidence="2 3" key="2">
    <citation type="submission" date="2018-09" db="EMBL/GenBank/DDBJ databases">
        <title>Genome of Sphaerochaeta halotolerans strain 4-11.</title>
        <authorList>
            <person name="Nazina T.N."/>
            <person name="Sokolova D.S."/>
        </authorList>
    </citation>
    <scope>NUCLEOTIDE SEQUENCE [LARGE SCALE GENOMIC DNA]</scope>
    <source>
        <strain evidence="2 3">4-11</strain>
    </source>
</reference>
<name>A0A372MH45_9SPIR</name>
<organism evidence="2 3">
    <name type="scientific">Sphaerochaeta halotolerans</name>
    <dbReference type="NCBI Taxonomy" id="2293840"/>
    <lineage>
        <taxon>Bacteria</taxon>
        <taxon>Pseudomonadati</taxon>
        <taxon>Spirochaetota</taxon>
        <taxon>Spirochaetia</taxon>
        <taxon>Spirochaetales</taxon>
        <taxon>Sphaerochaetaceae</taxon>
        <taxon>Sphaerochaeta</taxon>
    </lineage>
</organism>
<dbReference type="AlphaFoldDB" id="A0A372MH45"/>
<protein>
    <submittedName>
        <fullName evidence="2">Uncharacterized protein</fullName>
    </submittedName>
</protein>
<comment type="caution">
    <text evidence="2">The sequence shown here is derived from an EMBL/GenBank/DDBJ whole genome shotgun (WGS) entry which is preliminary data.</text>
</comment>
<dbReference type="EMBL" id="QUWK01000005">
    <property type="protein sequence ID" value="RFU95117.1"/>
    <property type="molecule type" value="Genomic_DNA"/>
</dbReference>
<evidence type="ECO:0000313" key="2">
    <source>
        <dbReference type="EMBL" id="RFU95117.1"/>
    </source>
</evidence>
<evidence type="ECO:0000256" key="1">
    <source>
        <dbReference type="SAM" id="Phobius"/>
    </source>
</evidence>
<gene>
    <name evidence="2" type="ORF">DYP60_05680</name>
</gene>
<keyword evidence="1" id="KW-0812">Transmembrane</keyword>
<dbReference type="Proteomes" id="UP000264002">
    <property type="component" value="Unassembled WGS sequence"/>
</dbReference>